<evidence type="ECO:0000313" key="4">
    <source>
        <dbReference type="Proteomes" id="UP000430634"/>
    </source>
</evidence>
<dbReference type="AlphaFoldDB" id="A0A6I3SX83"/>
<organism evidence="3 4">
    <name type="scientific">Pseudoduganella buxea</name>
    <dbReference type="NCBI Taxonomy" id="1949069"/>
    <lineage>
        <taxon>Bacteria</taxon>
        <taxon>Pseudomonadati</taxon>
        <taxon>Pseudomonadota</taxon>
        <taxon>Betaproteobacteria</taxon>
        <taxon>Burkholderiales</taxon>
        <taxon>Oxalobacteraceae</taxon>
        <taxon>Telluria group</taxon>
        <taxon>Pseudoduganella</taxon>
    </lineage>
</organism>
<protein>
    <submittedName>
        <fullName evidence="3">ROK family protein</fullName>
    </submittedName>
    <submittedName>
        <fullName evidence="2">Sugar kinase</fullName>
    </submittedName>
</protein>
<evidence type="ECO:0000256" key="1">
    <source>
        <dbReference type="SAM" id="MobiDB-lite"/>
    </source>
</evidence>
<reference evidence="2" key="4">
    <citation type="submission" date="2024-05" db="EMBL/GenBank/DDBJ databases">
        <authorList>
            <person name="Sun Q."/>
            <person name="Zhou Y."/>
        </authorList>
    </citation>
    <scope>NUCLEOTIDE SEQUENCE</scope>
    <source>
        <strain evidence="2">CGMCC 1.15931</strain>
    </source>
</reference>
<comment type="caution">
    <text evidence="3">The sequence shown here is derived from an EMBL/GenBank/DDBJ whole genome shotgun (WGS) entry which is preliminary data.</text>
</comment>
<name>A0A6I3SX83_9BURK</name>
<dbReference type="CDD" id="cd23763">
    <property type="entry name" value="ASKHA_ATPase_ROK"/>
    <property type="match status" value="1"/>
</dbReference>
<evidence type="ECO:0000313" key="3">
    <source>
        <dbReference type="EMBL" id="MTV53649.1"/>
    </source>
</evidence>
<dbReference type="Gene3D" id="1.10.10.10">
    <property type="entry name" value="Winged helix-like DNA-binding domain superfamily/Winged helix DNA-binding domain"/>
    <property type="match status" value="1"/>
</dbReference>
<dbReference type="InterPro" id="IPR036390">
    <property type="entry name" value="WH_DNA-bd_sf"/>
</dbReference>
<dbReference type="OrthoDB" id="8595273at2"/>
<evidence type="ECO:0000313" key="2">
    <source>
        <dbReference type="EMBL" id="GGB83946.1"/>
    </source>
</evidence>
<dbReference type="Proteomes" id="UP000430634">
    <property type="component" value="Unassembled WGS sequence"/>
</dbReference>
<dbReference type="PANTHER" id="PTHR18964:SF169">
    <property type="entry name" value="N-ACETYLMANNOSAMINE KINASE"/>
    <property type="match status" value="1"/>
</dbReference>
<dbReference type="GO" id="GO:0019262">
    <property type="term" value="P:N-acetylneuraminate catabolic process"/>
    <property type="evidence" value="ECO:0007669"/>
    <property type="project" value="TreeGrafter"/>
</dbReference>
<dbReference type="Proteomes" id="UP000622638">
    <property type="component" value="Unassembled WGS sequence"/>
</dbReference>
<dbReference type="EMBL" id="WNKZ01000033">
    <property type="protein sequence ID" value="MTV53649.1"/>
    <property type="molecule type" value="Genomic_DNA"/>
</dbReference>
<dbReference type="Pfam" id="PF00480">
    <property type="entry name" value="ROK"/>
    <property type="match status" value="1"/>
</dbReference>
<gene>
    <name evidence="2" type="primary">frcR</name>
    <name evidence="2" type="ORF">GCM10011572_02330</name>
    <name evidence="3" type="ORF">GM672_13020</name>
</gene>
<evidence type="ECO:0000313" key="5">
    <source>
        <dbReference type="Proteomes" id="UP000622638"/>
    </source>
</evidence>
<dbReference type="InterPro" id="IPR043129">
    <property type="entry name" value="ATPase_NBD"/>
</dbReference>
<keyword evidence="5" id="KW-1185">Reference proteome</keyword>
<proteinExistence type="predicted"/>
<reference evidence="3 4" key="3">
    <citation type="submission" date="2019-11" db="EMBL/GenBank/DDBJ databases">
        <title>Type strains purchased from KCTC, JCM and DSMZ.</title>
        <authorList>
            <person name="Lu H."/>
        </authorList>
    </citation>
    <scope>NUCLEOTIDE SEQUENCE [LARGE SCALE GENOMIC DNA]</scope>
    <source>
        <strain evidence="3 4">KCTC 52429</strain>
    </source>
</reference>
<sequence length="415" mass="43796">MQDIHRPAASAPEEPEAANLRPRGSNQTGMRQFNERVVLQAIRLHGSLPKADLARLTTLSTQTVALIIARLADDGLVMKLEPLRGKIGQPSVPIALRPDGAFSIGVKIGRRSLDVLLLDFTNAVRMRYSRTYAFPEPDLVFQAIAEQVGAMRASLAPALRSRILGIGVAAPLSLGSWQELMGVAQDQGGRWQQLDVARRIEADTGLPVMFAKDTAAACVAELVAGRGRSVKSFLYLFVDTFIGGGLVIDSNLYAGLHGNAGAVGSLPVGVAAAGAGAPAQLLSTASLLGLERRYEAAGLDPAAAYDERACQAPWAEHSTQWVGQAARAIAMAIASASCVLDPEGVIVDGSCSRTLLDQLMAAIAGAIELYDWEGVQRPQVQAGTIGSDARALGGALLPLYANFAPDRELFLKLEA</sequence>
<dbReference type="SUPFAM" id="SSF53067">
    <property type="entry name" value="Actin-like ATPase domain"/>
    <property type="match status" value="1"/>
</dbReference>
<dbReference type="Gene3D" id="3.30.420.40">
    <property type="match status" value="2"/>
</dbReference>
<reference evidence="2" key="1">
    <citation type="journal article" date="2014" name="Int. J. Syst. Evol. Microbiol.">
        <title>Complete genome of a new Firmicutes species belonging to the dominant human colonic microbiota ('Ruminococcus bicirculans') reveals two chromosomes and a selective capacity to utilize plant glucans.</title>
        <authorList>
            <consortium name="NISC Comparative Sequencing Program"/>
            <person name="Wegmann U."/>
            <person name="Louis P."/>
            <person name="Goesmann A."/>
            <person name="Henrissat B."/>
            <person name="Duncan S.H."/>
            <person name="Flint H.J."/>
        </authorList>
    </citation>
    <scope>NUCLEOTIDE SEQUENCE</scope>
    <source>
        <strain evidence="2">CGMCC 1.15931</strain>
    </source>
</reference>
<dbReference type="InterPro" id="IPR036388">
    <property type="entry name" value="WH-like_DNA-bd_sf"/>
</dbReference>
<keyword evidence="2" id="KW-0418">Kinase</keyword>
<feature type="region of interest" description="Disordered" evidence="1">
    <location>
        <begin position="1"/>
        <end position="29"/>
    </location>
</feature>
<dbReference type="GO" id="GO:0009384">
    <property type="term" value="F:N-acylmannosamine kinase activity"/>
    <property type="evidence" value="ECO:0007669"/>
    <property type="project" value="TreeGrafter"/>
</dbReference>
<accession>A0A6I3SX83</accession>
<dbReference type="InterPro" id="IPR000600">
    <property type="entry name" value="ROK"/>
</dbReference>
<dbReference type="EMBL" id="BMKG01000001">
    <property type="protein sequence ID" value="GGB83946.1"/>
    <property type="molecule type" value="Genomic_DNA"/>
</dbReference>
<dbReference type="SUPFAM" id="SSF46785">
    <property type="entry name" value="Winged helix' DNA-binding domain"/>
    <property type="match status" value="1"/>
</dbReference>
<reference evidence="5" key="2">
    <citation type="journal article" date="2019" name="Int. J. Syst. Evol. Microbiol.">
        <title>The Global Catalogue of Microorganisms (GCM) 10K type strain sequencing project: providing services to taxonomists for standard genome sequencing and annotation.</title>
        <authorList>
            <consortium name="The Broad Institute Genomics Platform"/>
            <consortium name="The Broad Institute Genome Sequencing Center for Infectious Disease"/>
            <person name="Wu L."/>
            <person name="Ma J."/>
        </authorList>
    </citation>
    <scope>NUCLEOTIDE SEQUENCE [LARGE SCALE GENOMIC DNA]</scope>
    <source>
        <strain evidence="5">CGMCC 1.15931</strain>
    </source>
</reference>
<dbReference type="RefSeq" id="WP_155470961.1">
    <property type="nucleotide sequence ID" value="NZ_BMKG01000001.1"/>
</dbReference>
<dbReference type="PANTHER" id="PTHR18964">
    <property type="entry name" value="ROK (REPRESSOR, ORF, KINASE) FAMILY"/>
    <property type="match status" value="1"/>
</dbReference>
<keyword evidence="2" id="KW-0808">Transferase</keyword>